<dbReference type="GO" id="GO:0016787">
    <property type="term" value="F:hydrolase activity"/>
    <property type="evidence" value="ECO:0007669"/>
    <property type="project" value="UniProtKB-KW"/>
</dbReference>
<dbReference type="SMART" id="SM00490">
    <property type="entry name" value="HELICc"/>
    <property type="match status" value="1"/>
</dbReference>
<dbReference type="InterPro" id="IPR000330">
    <property type="entry name" value="SNF2_N"/>
</dbReference>
<protein>
    <recommendedName>
        <fullName evidence="6">RING-type domain-containing protein</fullName>
    </recommendedName>
</protein>
<evidence type="ECO:0000256" key="3">
    <source>
        <dbReference type="ARBA" id="ARBA00022806"/>
    </source>
</evidence>
<dbReference type="SMART" id="SM00184">
    <property type="entry name" value="RING"/>
    <property type="match status" value="1"/>
</dbReference>
<dbReference type="SUPFAM" id="SSF57850">
    <property type="entry name" value="RING/U-box"/>
    <property type="match status" value="1"/>
</dbReference>
<dbReference type="InterPro" id="IPR014001">
    <property type="entry name" value="Helicase_ATP-bd"/>
</dbReference>
<dbReference type="GO" id="GO:0006281">
    <property type="term" value="P:DNA repair"/>
    <property type="evidence" value="ECO:0007669"/>
    <property type="project" value="TreeGrafter"/>
</dbReference>
<dbReference type="GO" id="GO:0008094">
    <property type="term" value="F:ATP-dependent activity, acting on DNA"/>
    <property type="evidence" value="ECO:0007669"/>
    <property type="project" value="TreeGrafter"/>
</dbReference>
<feature type="domain" description="RING-type" evidence="6">
    <location>
        <begin position="438"/>
        <end position="477"/>
    </location>
</feature>
<keyword evidence="1" id="KW-0547">Nucleotide-binding</keyword>
<dbReference type="InterPro" id="IPR001650">
    <property type="entry name" value="Helicase_C-like"/>
</dbReference>
<evidence type="ECO:0000256" key="1">
    <source>
        <dbReference type="ARBA" id="ARBA00022741"/>
    </source>
</evidence>
<feature type="coiled-coil region" evidence="5">
    <location>
        <begin position="402"/>
        <end position="436"/>
    </location>
</feature>
<keyword evidence="2" id="KW-0378">Hydrolase</keyword>
<dbReference type="PROSITE" id="PS50089">
    <property type="entry name" value="ZF_RING_2"/>
    <property type="match status" value="1"/>
</dbReference>
<dbReference type="Gene3D" id="3.30.40.10">
    <property type="entry name" value="Zinc/RING finger domain, C3HC4 (zinc finger)"/>
    <property type="match status" value="1"/>
</dbReference>
<keyword evidence="4" id="KW-0067">ATP-binding</keyword>
<accession>A0A6C0IFH9</accession>
<dbReference type="InterPro" id="IPR013083">
    <property type="entry name" value="Znf_RING/FYVE/PHD"/>
</dbReference>
<dbReference type="GO" id="GO:0005634">
    <property type="term" value="C:nucleus"/>
    <property type="evidence" value="ECO:0007669"/>
    <property type="project" value="TreeGrafter"/>
</dbReference>
<keyword evidence="3" id="KW-0347">Helicase</keyword>
<evidence type="ECO:0000313" key="7">
    <source>
        <dbReference type="EMBL" id="QHT91410.1"/>
    </source>
</evidence>
<dbReference type="EMBL" id="MN740165">
    <property type="protein sequence ID" value="QHT91410.1"/>
    <property type="molecule type" value="Genomic_DNA"/>
</dbReference>
<dbReference type="PANTHER" id="PTHR45626">
    <property type="entry name" value="TRANSCRIPTION TERMINATION FACTOR 2-RELATED"/>
    <property type="match status" value="1"/>
</dbReference>
<proteinExistence type="predicted"/>
<dbReference type="Pfam" id="PF13923">
    <property type="entry name" value="zf-C3HC4_2"/>
    <property type="match status" value="1"/>
</dbReference>
<dbReference type="SUPFAM" id="SSF52540">
    <property type="entry name" value="P-loop containing nucleoside triphosphate hydrolases"/>
    <property type="match status" value="2"/>
</dbReference>
<dbReference type="AlphaFoldDB" id="A0A6C0IFH9"/>
<dbReference type="InterPro" id="IPR050628">
    <property type="entry name" value="SNF2_RAD54_helicase_TF"/>
</dbReference>
<dbReference type="GO" id="GO:0005524">
    <property type="term" value="F:ATP binding"/>
    <property type="evidence" value="ECO:0007669"/>
    <property type="project" value="UniProtKB-KW"/>
</dbReference>
<dbReference type="InterPro" id="IPR027417">
    <property type="entry name" value="P-loop_NTPase"/>
</dbReference>
<evidence type="ECO:0000256" key="5">
    <source>
        <dbReference type="SAM" id="Coils"/>
    </source>
</evidence>
<name>A0A6C0IFH9_9ZZZZ</name>
<dbReference type="SMART" id="SM00487">
    <property type="entry name" value="DEXDc"/>
    <property type="match status" value="1"/>
</dbReference>
<keyword evidence="5" id="KW-0175">Coiled coil</keyword>
<reference evidence="7" key="1">
    <citation type="journal article" date="2020" name="Nature">
        <title>Giant virus diversity and host interactions through global metagenomics.</title>
        <authorList>
            <person name="Schulz F."/>
            <person name="Roux S."/>
            <person name="Paez-Espino D."/>
            <person name="Jungbluth S."/>
            <person name="Walsh D.A."/>
            <person name="Denef V.J."/>
            <person name="McMahon K.D."/>
            <person name="Konstantinidis K.T."/>
            <person name="Eloe-Fadrosh E.A."/>
            <person name="Kyrpides N.C."/>
            <person name="Woyke T."/>
        </authorList>
    </citation>
    <scope>NUCLEOTIDE SEQUENCE</scope>
    <source>
        <strain evidence="7">GVMAG-M-3300023184-77</strain>
    </source>
</reference>
<dbReference type="Pfam" id="PF00271">
    <property type="entry name" value="Helicase_C"/>
    <property type="match status" value="1"/>
</dbReference>
<organism evidence="7">
    <name type="scientific">viral metagenome</name>
    <dbReference type="NCBI Taxonomy" id="1070528"/>
    <lineage>
        <taxon>unclassified sequences</taxon>
        <taxon>metagenomes</taxon>
        <taxon>organismal metagenomes</taxon>
    </lineage>
</organism>
<evidence type="ECO:0000259" key="6">
    <source>
        <dbReference type="PROSITE" id="PS50089"/>
    </source>
</evidence>
<dbReference type="InterPro" id="IPR001841">
    <property type="entry name" value="Znf_RING"/>
</dbReference>
<dbReference type="GO" id="GO:0004386">
    <property type="term" value="F:helicase activity"/>
    <property type="evidence" value="ECO:0007669"/>
    <property type="project" value="UniProtKB-KW"/>
</dbReference>
<sequence length="630" mass="72646">MTNIYTNYLNTMHDSFANSLEDNVEKLYVPFNELKVPLRRHQNAVIEQMNYYEDILLKGLNIKNSTLFSKYAILGDTVGVGKTLMVLGHICSLLNNNSQRNFLEFNKDSNKTCYSLERNNISDLSNAGCLIIVPHTLFRQWSDEIKTKTNLKCLLLKTKKNVEDPEFLKNIIENDLILVSNTLFKEVYIKTTENKIRWKRIYIDEADTIEITSTWIRGIANEYTNFIWFISASYINLLFHNSYSIYLSTIVVNQFLQKDNLDSEFRTFVEKNMKHYVNTLRLQVSVRSTRFLNEIINGSHPLRGHLVIRCKKSFIDQSIQLPQLFSQIILCKPSISHQIVYDIITGNVRQLLNAGDLKSALDTLGVKTENNIVQAVTEQKVKELERLEKTYEFKQGLEYSSESVKESSLKNLQDKINQVKEQIKSLKERVENYKEEICPICYDEPNDALITNCCSRVFCAMCVLQSLSRNPTCPLCRAEMLPSSLKKIGIENEIVINEEVNPNEPKKKIESLFEILEQNPSGKFLVYSRYDNSFLEVLEGCKQKKIVAKELKGSKDMIASMLGNFKEGKVNCLLMNTLQMGAGLNITEATHVILLHAMNHEEEKQILGRAYRVGRTNELHFIKLLYPDEN</sequence>
<dbReference type="Gene3D" id="3.40.50.300">
    <property type="entry name" value="P-loop containing nucleotide triphosphate hydrolases"/>
    <property type="match status" value="2"/>
</dbReference>
<evidence type="ECO:0000256" key="4">
    <source>
        <dbReference type="ARBA" id="ARBA00022840"/>
    </source>
</evidence>
<evidence type="ECO:0000256" key="2">
    <source>
        <dbReference type="ARBA" id="ARBA00022801"/>
    </source>
</evidence>
<dbReference type="Pfam" id="PF00176">
    <property type="entry name" value="SNF2-rel_dom"/>
    <property type="match status" value="1"/>
</dbReference>